<dbReference type="Proteomes" id="UP000032702">
    <property type="component" value="Unassembled WGS sequence"/>
</dbReference>
<feature type="region of interest" description="Disordered" evidence="1">
    <location>
        <begin position="123"/>
        <end position="143"/>
    </location>
</feature>
<dbReference type="EMBL" id="AAMD01000013">
    <property type="protein sequence ID" value="EAU68739.1"/>
    <property type="molecule type" value="Genomic_DNA"/>
</dbReference>
<evidence type="ECO:0000313" key="2">
    <source>
        <dbReference type="EMBL" id="EAU68739.1"/>
    </source>
</evidence>
<evidence type="ECO:0000256" key="1">
    <source>
        <dbReference type="SAM" id="MobiDB-lite"/>
    </source>
</evidence>
<protein>
    <submittedName>
        <fullName evidence="2">Uncharacterized protein</fullName>
    </submittedName>
</protein>
<evidence type="ECO:0000313" key="3">
    <source>
        <dbReference type="Proteomes" id="UP000032702"/>
    </source>
</evidence>
<name>Q09AD5_STIAD</name>
<organism evidence="2 3">
    <name type="scientific">Stigmatella aurantiaca (strain DW4/3-1)</name>
    <dbReference type="NCBI Taxonomy" id="378806"/>
    <lineage>
        <taxon>Bacteria</taxon>
        <taxon>Pseudomonadati</taxon>
        <taxon>Myxococcota</taxon>
        <taxon>Myxococcia</taxon>
        <taxon>Myxococcales</taxon>
        <taxon>Cystobacterineae</taxon>
        <taxon>Archangiaceae</taxon>
        <taxon>Stigmatella</taxon>
    </lineage>
</organism>
<sequence>MPIARLEQGGQFLAQGLHVLGGQGVQRTECPLPSGLRIQVRSQSPSHSPVRALQGLQQQRLSGTVHRAGCLPQQLELQLCPPLGALAPAGRLRQLEAQACQRVQVPGGGLLATRRQQFHSRLSLEGQKTLQQPPSLRVSGARA</sequence>
<proteinExistence type="predicted"/>
<gene>
    <name evidence="2" type="ORF">STIAU_2833</name>
</gene>
<dbReference type="AlphaFoldDB" id="Q09AD5"/>
<reference evidence="2 3" key="1">
    <citation type="submission" date="2006-04" db="EMBL/GenBank/DDBJ databases">
        <authorList>
            <person name="Nierman W.C."/>
        </authorList>
    </citation>
    <scope>NUCLEOTIDE SEQUENCE [LARGE SCALE GENOMIC DNA]</scope>
    <source>
        <strain evidence="2 3">DW4/3-1</strain>
    </source>
</reference>
<comment type="caution">
    <text evidence="2">The sequence shown here is derived from an EMBL/GenBank/DDBJ whole genome shotgun (WGS) entry which is preliminary data.</text>
</comment>
<accession>Q09AD5</accession>
<feature type="non-terminal residue" evidence="2">
    <location>
        <position position="143"/>
    </location>
</feature>